<dbReference type="Proteomes" id="UP000240475">
    <property type="component" value="Chromosome"/>
</dbReference>
<dbReference type="Pfam" id="PF00111">
    <property type="entry name" value="Fer2"/>
    <property type="match status" value="1"/>
</dbReference>
<dbReference type="AlphaFoldDB" id="A0A0N8Q919"/>
<dbReference type="RefSeq" id="WP_016568792.1">
    <property type="nucleotide sequence ID" value="NZ_CP028490.1"/>
</dbReference>
<gene>
    <name evidence="1" type="ORF">DA456_26650</name>
</gene>
<proteinExistence type="predicted"/>
<dbReference type="InterPro" id="IPR012675">
    <property type="entry name" value="Beta-grasp_dom_sf"/>
</dbReference>
<protein>
    <submittedName>
        <fullName evidence="1">Oxidoreductase</fullName>
    </submittedName>
</protein>
<sequence>MAIYSVRIGDQTYTAESQQPLTDALPHEALVRGCLKGVCRVCKCTLVSGRVLEQGKVVALNEAFLPCVSRAETDIDIRVAISTFHKARLKSKRMLSGQIMEVVLEVKKVFYNAKSVISLKYPEGSAVRSYSVVTLGGKDYDSLTCHVKLREGGLFSGLLLQWPVGEPLEYSIASPALPVYEQSLSRLNVVSGGSGMGAALSRAQELVAKYGIREVAICAVNRAGLSDYHAGCIEMFRKTVECDVHVTNFPFSEWTHPDFAIGEHLMHDTLTIGVGSDGVIGKLKNLPLCELESFG</sequence>
<dbReference type="GO" id="GO:0051536">
    <property type="term" value="F:iron-sulfur cluster binding"/>
    <property type="evidence" value="ECO:0007669"/>
    <property type="project" value="InterPro"/>
</dbReference>
<name>A0A0N8Q919_PSESX</name>
<dbReference type="SUPFAM" id="SSF63380">
    <property type="entry name" value="Riboflavin synthase domain-like"/>
    <property type="match status" value="1"/>
</dbReference>
<dbReference type="EMBL" id="CP028490">
    <property type="protein sequence ID" value="AVX26695.1"/>
    <property type="molecule type" value="Genomic_DNA"/>
</dbReference>
<evidence type="ECO:0000313" key="1">
    <source>
        <dbReference type="EMBL" id="AVX26695.1"/>
    </source>
</evidence>
<organism evidence="1 2">
    <name type="scientific">Pseudomonas syringae pv. atrofaciens</name>
    <dbReference type="NCBI Taxonomy" id="192087"/>
    <lineage>
        <taxon>Bacteria</taxon>
        <taxon>Pseudomonadati</taxon>
        <taxon>Pseudomonadota</taxon>
        <taxon>Gammaproteobacteria</taxon>
        <taxon>Pseudomonadales</taxon>
        <taxon>Pseudomonadaceae</taxon>
        <taxon>Pseudomonas</taxon>
        <taxon>Pseudomonas syringae</taxon>
    </lineage>
</organism>
<accession>A0A0N8Q919</accession>
<reference evidence="1 2" key="1">
    <citation type="submission" date="2018-04" db="EMBL/GenBank/DDBJ databases">
        <authorList>
            <person name="Cha J.-S."/>
        </authorList>
    </citation>
    <scope>NUCLEOTIDE SEQUENCE [LARGE SCALE GENOMIC DNA]</scope>
    <source>
        <strain evidence="1 2">LMG5095</strain>
    </source>
</reference>
<dbReference type="InterPro" id="IPR017938">
    <property type="entry name" value="Riboflavin_synthase-like_b-brl"/>
</dbReference>
<evidence type="ECO:0000313" key="2">
    <source>
        <dbReference type="Proteomes" id="UP000240475"/>
    </source>
</evidence>
<dbReference type="InterPro" id="IPR001041">
    <property type="entry name" value="2Fe-2S_ferredoxin-type"/>
</dbReference>
<dbReference type="Gene3D" id="3.10.20.30">
    <property type="match status" value="1"/>
</dbReference>
<dbReference type="CDD" id="cd00207">
    <property type="entry name" value="fer2"/>
    <property type="match status" value="1"/>
</dbReference>
<dbReference type="SUPFAM" id="SSF54292">
    <property type="entry name" value="2Fe-2S ferredoxin-like"/>
    <property type="match status" value="1"/>
</dbReference>
<dbReference type="InterPro" id="IPR036010">
    <property type="entry name" value="2Fe-2S_ferredoxin-like_sf"/>
</dbReference>